<proteinExistence type="predicted"/>
<dbReference type="Proteomes" id="UP001054252">
    <property type="component" value="Unassembled WGS sequence"/>
</dbReference>
<gene>
    <name evidence="2" type="ORF">SLEP1_g10886</name>
</gene>
<dbReference type="PANTHER" id="PTHR36032:SF1">
    <property type="entry name" value="PHOSPHOPANTOTHENATE--CYSTEINE LIGASE 2"/>
    <property type="match status" value="1"/>
</dbReference>
<dbReference type="PANTHER" id="PTHR36032">
    <property type="entry name" value="PHOSPHOPANTOTHENATE--CYSTEINE LIGASE 2"/>
    <property type="match status" value="1"/>
</dbReference>
<sequence length="173" mass="19042">MLENPTPTAADSSTVKRYAPPNQRNRSLNRRKSGDRFDRTNNSYGNDGEKNHPVTARNNPTIDHGDIGGGNIPNEDARPGLIVLEGCSRSEAAQLLKDRWAAAMQHCNDPSINPSEKPVMYSGSSDSTWRNLGLPSLPHQMMSSTNNVESSSGSQMDFLAELRHQMHNAKIDN</sequence>
<keyword evidence="3" id="KW-1185">Reference proteome</keyword>
<comment type="caution">
    <text evidence="2">The sequence shown here is derived from an EMBL/GenBank/DDBJ whole genome shotgun (WGS) entry which is preliminary data.</text>
</comment>
<feature type="region of interest" description="Disordered" evidence="1">
    <location>
        <begin position="1"/>
        <end position="73"/>
    </location>
</feature>
<protein>
    <submittedName>
        <fullName evidence="2">Uncharacterized protein</fullName>
    </submittedName>
</protein>
<evidence type="ECO:0000313" key="2">
    <source>
        <dbReference type="EMBL" id="GKU97796.1"/>
    </source>
</evidence>
<organism evidence="2 3">
    <name type="scientific">Rubroshorea leprosula</name>
    <dbReference type="NCBI Taxonomy" id="152421"/>
    <lineage>
        <taxon>Eukaryota</taxon>
        <taxon>Viridiplantae</taxon>
        <taxon>Streptophyta</taxon>
        <taxon>Embryophyta</taxon>
        <taxon>Tracheophyta</taxon>
        <taxon>Spermatophyta</taxon>
        <taxon>Magnoliopsida</taxon>
        <taxon>eudicotyledons</taxon>
        <taxon>Gunneridae</taxon>
        <taxon>Pentapetalae</taxon>
        <taxon>rosids</taxon>
        <taxon>malvids</taxon>
        <taxon>Malvales</taxon>
        <taxon>Dipterocarpaceae</taxon>
        <taxon>Rubroshorea</taxon>
    </lineage>
</organism>
<reference evidence="2 3" key="1">
    <citation type="journal article" date="2021" name="Commun. Biol.">
        <title>The genome of Shorea leprosula (Dipterocarpaceae) highlights the ecological relevance of drought in aseasonal tropical rainforests.</title>
        <authorList>
            <person name="Ng K.K.S."/>
            <person name="Kobayashi M.J."/>
            <person name="Fawcett J.A."/>
            <person name="Hatakeyama M."/>
            <person name="Paape T."/>
            <person name="Ng C.H."/>
            <person name="Ang C.C."/>
            <person name="Tnah L.H."/>
            <person name="Lee C.T."/>
            <person name="Nishiyama T."/>
            <person name="Sese J."/>
            <person name="O'Brien M.J."/>
            <person name="Copetti D."/>
            <person name="Mohd Noor M.I."/>
            <person name="Ong R.C."/>
            <person name="Putra M."/>
            <person name="Sireger I.Z."/>
            <person name="Indrioko S."/>
            <person name="Kosugi Y."/>
            <person name="Izuno A."/>
            <person name="Isagi Y."/>
            <person name="Lee S.L."/>
            <person name="Shimizu K.K."/>
        </authorList>
    </citation>
    <scope>NUCLEOTIDE SEQUENCE [LARGE SCALE GENOMIC DNA]</scope>
    <source>
        <strain evidence="2">214</strain>
    </source>
</reference>
<dbReference type="AlphaFoldDB" id="A0AAV5IE08"/>
<feature type="compositionally biased region" description="Polar residues" evidence="1">
    <location>
        <begin position="1"/>
        <end position="15"/>
    </location>
</feature>
<dbReference type="EMBL" id="BPVZ01000012">
    <property type="protein sequence ID" value="GKU97796.1"/>
    <property type="molecule type" value="Genomic_DNA"/>
</dbReference>
<name>A0AAV5IE08_9ROSI</name>
<accession>A0AAV5IE08</accession>
<evidence type="ECO:0000313" key="3">
    <source>
        <dbReference type="Proteomes" id="UP001054252"/>
    </source>
</evidence>
<evidence type="ECO:0000256" key="1">
    <source>
        <dbReference type="SAM" id="MobiDB-lite"/>
    </source>
</evidence>